<feature type="region of interest" description="Disordered" evidence="1">
    <location>
        <begin position="540"/>
        <end position="559"/>
    </location>
</feature>
<accession>A0A8J8NSE4</accession>
<dbReference type="Proteomes" id="UP000785679">
    <property type="component" value="Unassembled WGS sequence"/>
</dbReference>
<keyword evidence="3" id="KW-1185">Reference proteome</keyword>
<protein>
    <submittedName>
        <fullName evidence="2">Uncharacterized protein</fullName>
    </submittedName>
</protein>
<organism evidence="2 3">
    <name type="scientific">Halteria grandinella</name>
    <dbReference type="NCBI Taxonomy" id="5974"/>
    <lineage>
        <taxon>Eukaryota</taxon>
        <taxon>Sar</taxon>
        <taxon>Alveolata</taxon>
        <taxon>Ciliophora</taxon>
        <taxon>Intramacronucleata</taxon>
        <taxon>Spirotrichea</taxon>
        <taxon>Stichotrichia</taxon>
        <taxon>Sporadotrichida</taxon>
        <taxon>Halteriidae</taxon>
        <taxon>Halteria</taxon>
    </lineage>
</organism>
<gene>
    <name evidence="2" type="ORF">FGO68_gene11687</name>
</gene>
<reference evidence="2" key="1">
    <citation type="submission" date="2019-06" db="EMBL/GenBank/DDBJ databases">
        <authorList>
            <person name="Zheng W."/>
        </authorList>
    </citation>
    <scope>NUCLEOTIDE SEQUENCE</scope>
    <source>
        <strain evidence="2">QDHG01</strain>
    </source>
</reference>
<dbReference type="AlphaFoldDB" id="A0A8J8NSE4"/>
<sequence>MGGEMNLRIQSYCPVSSAIACLLDRIQLSILQQLSEIIFNYLIGPIIRSNSKYYIIIYLLKHMFIEQTDRTKGYSATVKNQLDPKVKLPFCIFQHASLRSRQLPQLKPKDSQEDTILTVGEEDQCDDPNYANGDRKSNIQVHTPLYNFCPGREIFKLGKGGEGAAHSVKIDLMGHLNRIQESPLKQKEYDLTDLELIQQVQSTQCKTTTAPYLVDQFQSEESQRNRASDALFSKIPRRYYRFQNFCMEAEFENKGEAGLNSKQNQGHNKHVSVIQEQAKQLKRFSQLDCVEFDENEGSNVEVMVPILSNNSDQGKFGEVSIPHQSRPFYKDLPGLSSQKEQQEVLFFSNLSNAAANQPKAHVMNQIDDIDYDFDKSYMQTEKKLVKELIISEFCDDLNIHRRKICVQIEEISDEHRQLKYDDDYSRLIFSEQDDQGQTSESRFARSQFEQQNSSAQNYEKNQSYRMNAAAIRLMEHQRQIIGCADQFNQQALELTPLQIQQLMQSQTSRGVDPAIGQFADLESSVKSITFQRNIAIKSEKVSAKRRSEQSPEIKRAAKQ</sequence>
<evidence type="ECO:0000313" key="3">
    <source>
        <dbReference type="Proteomes" id="UP000785679"/>
    </source>
</evidence>
<evidence type="ECO:0000256" key="1">
    <source>
        <dbReference type="SAM" id="MobiDB-lite"/>
    </source>
</evidence>
<dbReference type="EMBL" id="RRYP01007067">
    <property type="protein sequence ID" value="TNV80761.1"/>
    <property type="molecule type" value="Genomic_DNA"/>
</dbReference>
<proteinExistence type="predicted"/>
<comment type="caution">
    <text evidence="2">The sequence shown here is derived from an EMBL/GenBank/DDBJ whole genome shotgun (WGS) entry which is preliminary data.</text>
</comment>
<evidence type="ECO:0000313" key="2">
    <source>
        <dbReference type="EMBL" id="TNV80761.1"/>
    </source>
</evidence>
<name>A0A8J8NSE4_HALGN</name>